<sequence>MQRIFIRSLLVLLMASPALAQDIRYVRDTLYVQLRTEAGEGAGTVLSSLPSGTVLTVNGTTANGEWTEVVTGNNTRGWIASRFLMEEQPASMKVEAATTQAEQLTLENAELSVELEKLRTLLGDLPLEDDGGEGALEALMSEMAHLRQISGKSLELDADNRRLVEEVENLRAQGDMLTAENQRLQDNLASDAFINGALAVLLGVVITLVVPRLWPRRRRNDGWA</sequence>
<comment type="subcellular location">
    <subcellularLocation>
        <location evidence="1">Membrane</location>
        <topology evidence="1">Single-pass membrane protein</topology>
    </subcellularLocation>
</comment>
<evidence type="ECO:0000256" key="2">
    <source>
        <dbReference type="ARBA" id="ARBA00022692"/>
    </source>
</evidence>
<name>A0A2N5Y0N4_9GAMM</name>
<proteinExistence type="predicted"/>
<evidence type="ECO:0000313" key="11">
    <source>
        <dbReference type="Proteomes" id="UP000234845"/>
    </source>
</evidence>
<reference evidence="11" key="1">
    <citation type="submission" date="2017-11" db="EMBL/GenBank/DDBJ databases">
        <title>The draft genome sequence of Chromatocurvus sp. F02.</title>
        <authorList>
            <person name="Du Z.-J."/>
            <person name="Chang Y.-Q."/>
        </authorList>
    </citation>
    <scope>NUCLEOTIDE SEQUENCE [LARGE SCALE GENOMIC DNA]</scope>
    <source>
        <strain evidence="11">F02</strain>
    </source>
</reference>
<dbReference type="RefSeq" id="WP_101521899.1">
    <property type="nucleotide sequence ID" value="NZ_PKLZ01000009.1"/>
</dbReference>
<feature type="transmembrane region" description="Helical" evidence="7">
    <location>
        <begin position="192"/>
        <end position="210"/>
    </location>
</feature>
<dbReference type="NCBIfam" id="TIGR04211">
    <property type="entry name" value="SH3_and_anchor"/>
    <property type="match status" value="1"/>
</dbReference>
<feature type="coiled-coil region" evidence="6">
    <location>
        <begin position="94"/>
        <end position="121"/>
    </location>
</feature>
<evidence type="ECO:0000256" key="3">
    <source>
        <dbReference type="ARBA" id="ARBA00022729"/>
    </source>
</evidence>
<dbReference type="InterPro" id="IPR016476">
    <property type="entry name" value="SH3_dom_pro"/>
</dbReference>
<gene>
    <name evidence="10" type="ORF">CWI75_12775</name>
</gene>
<feature type="domain" description="SH3b" evidence="9">
    <location>
        <begin position="21"/>
        <end position="88"/>
    </location>
</feature>
<evidence type="ECO:0000256" key="7">
    <source>
        <dbReference type="SAM" id="Phobius"/>
    </source>
</evidence>
<evidence type="ECO:0000256" key="6">
    <source>
        <dbReference type="SAM" id="Coils"/>
    </source>
</evidence>
<evidence type="ECO:0000256" key="4">
    <source>
        <dbReference type="ARBA" id="ARBA00022989"/>
    </source>
</evidence>
<organism evidence="10 11">
    <name type="scientific">Kineobactrum sediminis</name>
    <dbReference type="NCBI Taxonomy" id="1905677"/>
    <lineage>
        <taxon>Bacteria</taxon>
        <taxon>Pseudomonadati</taxon>
        <taxon>Pseudomonadota</taxon>
        <taxon>Gammaproteobacteria</taxon>
        <taxon>Cellvibrionales</taxon>
        <taxon>Halieaceae</taxon>
        <taxon>Kineobactrum</taxon>
    </lineage>
</organism>
<dbReference type="EMBL" id="PKLZ01000009">
    <property type="protein sequence ID" value="PLW81964.1"/>
    <property type="molecule type" value="Genomic_DNA"/>
</dbReference>
<evidence type="ECO:0000256" key="1">
    <source>
        <dbReference type="ARBA" id="ARBA00004167"/>
    </source>
</evidence>
<evidence type="ECO:0000313" key="10">
    <source>
        <dbReference type="EMBL" id="PLW81964.1"/>
    </source>
</evidence>
<comment type="caution">
    <text evidence="10">The sequence shown here is derived from an EMBL/GenBank/DDBJ whole genome shotgun (WGS) entry which is preliminary data.</text>
</comment>
<evidence type="ECO:0000256" key="8">
    <source>
        <dbReference type="SAM" id="SignalP"/>
    </source>
</evidence>
<dbReference type="Gene3D" id="2.30.30.40">
    <property type="entry name" value="SH3 Domains"/>
    <property type="match status" value="1"/>
</dbReference>
<keyword evidence="4 7" id="KW-1133">Transmembrane helix</keyword>
<dbReference type="AlphaFoldDB" id="A0A2N5Y0N4"/>
<keyword evidence="5 7" id="KW-0472">Membrane</keyword>
<keyword evidence="2 7" id="KW-0812">Transmembrane</keyword>
<dbReference type="Pfam" id="PF08239">
    <property type="entry name" value="SH3_3"/>
    <property type="match status" value="1"/>
</dbReference>
<evidence type="ECO:0000259" key="9">
    <source>
        <dbReference type="PROSITE" id="PS51781"/>
    </source>
</evidence>
<dbReference type="PROSITE" id="PS51781">
    <property type="entry name" value="SH3B"/>
    <property type="match status" value="1"/>
</dbReference>
<feature type="coiled-coil region" evidence="6">
    <location>
        <begin position="153"/>
        <end position="187"/>
    </location>
</feature>
<feature type="chain" id="PRO_5014782082" evidence="8">
    <location>
        <begin position="21"/>
        <end position="224"/>
    </location>
</feature>
<keyword evidence="6" id="KW-0175">Coiled coil</keyword>
<protein>
    <submittedName>
        <fullName evidence="10">TIGR04211 family SH3 domain-containing protein</fullName>
    </submittedName>
</protein>
<accession>A0A2N5Y0N4</accession>
<feature type="signal peptide" evidence="8">
    <location>
        <begin position="1"/>
        <end position="20"/>
    </location>
</feature>
<keyword evidence="3 8" id="KW-0732">Signal</keyword>
<keyword evidence="11" id="KW-1185">Reference proteome</keyword>
<dbReference type="GO" id="GO:0016020">
    <property type="term" value="C:membrane"/>
    <property type="evidence" value="ECO:0007669"/>
    <property type="project" value="UniProtKB-SubCell"/>
</dbReference>
<evidence type="ECO:0000256" key="5">
    <source>
        <dbReference type="ARBA" id="ARBA00023136"/>
    </source>
</evidence>
<dbReference type="InterPro" id="IPR003646">
    <property type="entry name" value="SH3-like_bac-type"/>
</dbReference>
<dbReference type="Proteomes" id="UP000234845">
    <property type="component" value="Unassembled WGS sequence"/>
</dbReference>
<dbReference type="OrthoDB" id="9790951at2"/>